<dbReference type="EMBL" id="LBXL01000053">
    <property type="protein sequence ID" value="KKR28272.1"/>
    <property type="molecule type" value="Genomic_DNA"/>
</dbReference>
<gene>
    <name evidence="1" type="ORF">UT61_C0053G0008</name>
</gene>
<name>A0A0G0SRP7_9BACT</name>
<organism evidence="1 2">
    <name type="scientific">Candidatus Woesebacteria bacterium GW2011_GWA1_39_8</name>
    <dbReference type="NCBI Taxonomy" id="1618552"/>
    <lineage>
        <taxon>Bacteria</taxon>
        <taxon>Candidatus Woeseibacteriota</taxon>
    </lineage>
</organism>
<protein>
    <submittedName>
        <fullName evidence="1">Uncharacterized protein</fullName>
    </submittedName>
</protein>
<evidence type="ECO:0000313" key="1">
    <source>
        <dbReference type="EMBL" id="KKR28272.1"/>
    </source>
</evidence>
<dbReference type="Proteomes" id="UP000034793">
    <property type="component" value="Unassembled WGS sequence"/>
</dbReference>
<comment type="caution">
    <text evidence="1">The sequence shown here is derived from an EMBL/GenBank/DDBJ whole genome shotgun (WGS) entry which is preliminary data.</text>
</comment>
<dbReference type="AlphaFoldDB" id="A0A0G0SRP7"/>
<sequence length="100" mass="11261">MISGLDIIVSPDNMAETRDQDLREQLQVEWTAKNICPGCDRAQKIADVNIPNICLSWGQHQQLEVSRLGLCEDAMVNGVEGVKGRHSFFLPHEETNLEEQ</sequence>
<accession>A0A0G0SRP7</accession>
<reference evidence="1 2" key="1">
    <citation type="journal article" date="2015" name="Nature">
        <title>rRNA introns, odd ribosomes, and small enigmatic genomes across a large radiation of phyla.</title>
        <authorList>
            <person name="Brown C.T."/>
            <person name="Hug L.A."/>
            <person name="Thomas B.C."/>
            <person name="Sharon I."/>
            <person name="Castelle C.J."/>
            <person name="Singh A."/>
            <person name="Wilkins M.J."/>
            <person name="Williams K.H."/>
            <person name="Banfield J.F."/>
        </authorList>
    </citation>
    <scope>NUCLEOTIDE SEQUENCE [LARGE SCALE GENOMIC DNA]</scope>
</reference>
<evidence type="ECO:0000313" key="2">
    <source>
        <dbReference type="Proteomes" id="UP000034793"/>
    </source>
</evidence>
<proteinExistence type="predicted"/>